<evidence type="ECO:0000256" key="13">
    <source>
        <dbReference type="PIRSR" id="PIRSR610972-4"/>
    </source>
</evidence>
<dbReference type="AlphaFoldDB" id="A0AAQ2YPE9"/>
<evidence type="ECO:0000256" key="7">
    <source>
        <dbReference type="ARBA" id="ARBA00044926"/>
    </source>
</evidence>
<evidence type="ECO:0000256" key="10">
    <source>
        <dbReference type="PIRSR" id="PIRSR610972-1"/>
    </source>
</evidence>
<dbReference type="NCBIfam" id="TIGR01509">
    <property type="entry name" value="HAD-SF-IA-v3"/>
    <property type="match status" value="1"/>
</dbReference>
<dbReference type="PANTHER" id="PTHR46193">
    <property type="entry name" value="6-PHOSPHOGLUCONATE PHOSPHATASE"/>
    <property type="match status" value="1"/>
</dbReference>
<feature type="site" description="Important for catalytic activity and assists the phosphoryl transfer reaction to Asp8 by balancing charge and orienting the reacting groups" evidence="13">
    <location>
        <position position="118"/>
    </location>
</feature>
<feature type="binding site" evidence="12">
    <location>
        <position position="11"/>
    </location>
    <ligand>
        <name>Mg(2+)</name>
        <dbReference type="ChEBI" id="CHEBI:18420"/>
    </ligand>
</feature>
<feature type="site" description="Important for catalytic activity and assists the phosphoryl transfer reaction to Asp8 by balancing charge and orienting the reacting groups" evidence="13">
    <location>
        <position position="149"/>
    </location>
</feature>
<evidence type="ECO:0000313" key="15">
    <source>
        <dbReference type="Proteomes" id="UP001164481"/>
    </source>
</evidence>
<dbReference type="GO" id="GO:0000287">
    <property type="term" value="F:magnesium ion binding"/>
    <property type="evidence" value="ECO:0007669"/>
    <property type="project" value="InterPro"/>
</dbReference>
<keyword evidence="6" id="KW-0119">Carbohydrate metabolism</keyword>
<dbReference type="InterPro" id="IPR006439">
    <property type="entry name" value="HAD-SF_hydro_IA"/>
</dbReference>
<feature type="binding site" evidence="11">
    <location>
        <begin position="45"/>
        <end position="50"/>
    </location>
    <ligand>
        <name>substrate</name>
    </ligand>
</feature>
<dbReference type="CDD" id="cd02598">
    <property type="entry name" value="HAD_BPGM"/>
    <property type="match status" value="1"/>
</dbReference>
<evidence type="ECO:0000313" key="14">
    <source>
        <dbReference type="EMBL" id="UZW64588.1"/>
    </source>
</evidence>
<sequence length="225" mass="25590">MQIKAFIFDLDGVITDTAIFHYQAWKKILKEKFNLDYTLEEGEALKGLSRENTLLEFLKLKSFSRKLSEQEIKEVCDEKNDFYKELLKSNLSVKNILPGISTFVKKAKEANIKLAIASSSHNAPMILKSLELFNYFDYIVNPADVKVGKPSPEIFLNAAKHFNLDPKECVGIEDAIAGARAIKAANMNLIAISQSISEEFDSDFMLLKSTRELNFEKIMNYFSLK</sequence>
<dbReference type="GO" id="GO:0008801">
    <property type="term" value="F:beta-phosphoglucomutase activity"/>
    <property type="evidence" value="ECO:0007669"/>
    <property type="project" value="UniProtKB-EC"/>
</dbReference>
<feature type="binding site" evidence="12">
    <location>
        <position position="174"/>
    </location>
    <ligand>
        <name>Mg(2+)</name>
        <dbReference type="ChEBI" id="CHEBI:18420"/>
    </ligand>
</feature>
<comment type="similarity">
    <text evidence="1">Belongs to the HAD-like hydrolase superfamily. CbbY/CbbZ/Gph/YieH family.</text>
</comment>
<feature type="binding site" evidence="12">
    <location>
        <position position="173"/>
    </location>
    <ligand>
        <name>Mg(2+)</name>
        <dbReference type="ChEBI" id="CHEBI:18420"/>
    </ligand>
</feature>
<feature type="binding site" evidence="11">
    <location>
        <position position="79"/>
    </location>
    <ligand>
        <name>substrate</name>
    </ligand>
</feature>
<reference evidence="14" key="2">
    <citation type="submission" date="2022-11" db="EMBL/GenBank/DDBJ databases">
        <title>complete genomes of mycoplasma synoviae ZX313 strain and SD2 strain.</title>
        <authorList>
            <person name="Zhong Q."/>
        </authorList>
    </citation>
    <scope>NUCLEOTIDE SEQUENCE</scope>
    <source>
        <strain evidence="14">SD2</strain>
    </source>
</reference>
<dbReference type="EMBL" id="CP107525">
    <property type="protein sequence ID" value="UZW64588.1"/>
    <property type="molecule type" value="Genomic_DNA"/>
</dbReference>
<accession>A0AAQ2YPE9</accession>
<evidence type="ECO:0000256" key="6">
    <source>
        <dbReference type="ARBA" id="ARBA00023277"/>
    </source>
</evidence>
<feature type="binding site" evidence="11">
    <location>
        <position position="25"/>
    </location>
    <ligand>
        <name>substrate</name>
    </ligand>
</feature>
<dbReference type="GO" id="GO:0005975">
    <property type="term" value="P:carbohydrate metabolic process"/>
    <property type="evidence" value="ECO:0007669"/>
    <property type="project" value="InterPro"/>
</dbReference>
<evidence type="ECO:0000256" key="12">
    <source>
        <dbReference type="PIRSR" id="PIRSR610972-3"/>
    </source>
</evidence>
<dbReference type="InterPro" id="IPR010976">
    <property type="entry name" value="B-phosphoglucomutase_hydrolase"/>
</dbReference>
<protein>
    <recommendedName>
        <fullName evidence="9">Beta-phosphoglucomutase</fullName>
        <ecNumber evidence="8">5.4.2.6</ecNumber>
    </recommendedName>
</protein>
<name>A0AAQ2YPE9_MYCSY</name>
<dbReference type="InterPro" id="IPR010972">
    <property type="entry name" value="Beta-PGM"/>
</dbReference>
<dbReference type="Gene3D" id="1.10.150.240">
    <property type="entry name" value="Putative phosphatase, domain 2"/>
    <property type="match status" value="1"/>
</dbReference>
<feature type="active site" description="Proton donor/acceptor" evidence="10">
    <location>
        <position position="11"/>
    </location>
</feature>
<dbReference type="InterPro" id="IPR036412">
    <property type="entry name" value="HAD-like_sf"/>
</dbReference>
<dbReference type="SFLD" id="SFLDG01135">
    <property type="entry name" value="C1.5.6:_HAD__Beta-PGM__Phospha"/>
    <property type="match status" value="1"/>
</dbReference>
<dbReference type="RefSeq" id="WP_109536950.1">
    <property type="nucleotide sequence ID" value="NZ_CP012624.1"/>
</dbReference>
<evidence type="ECO:0000256" key="1">
    <source>
        <dbReference type="ARBA" id="ARBA00006171"/>
    </source>
</evidence>
<gene>
    <name evidence="14" type="primary">pgmB</name>
    <name evidence="14" type="ORF">OIE46_00650</name>
</gene>
<dbReference type="Pfam" id="PF00702">
    <property type="entry name" value="Hydrolase"/>
    <property type="match status" value="1"/>
</dbReference>
<keyword evidence="5 14" id="KW-0413">Isomerase</keyword>
<evidence type="ECO:0000256" key="4">
    <source>
        <dbReference type="ARBA" id="ARBA00022842"/>
    </source>
</evidence>
<keyword evidence="2" id="KW-0597">Phosphoprotein</keyword>
<dbReference type="SFLD" id="SFLDG01129">
    <property type="entry name" value="C1.5:_HAD__Beta-PGM__Phosphata"/>
    <property type="match status" value="1"/>
</dbReference>
<evidence type="ECO:0000256" key="9">
    <source>
        <dbReference type="ARBA" id="ARBA00044991"/>
    </source>
</evidence>
<evidence type="ECO:0000256" key="3">
    <source>
        <dbReference type="ARBA" id="ARBA00022723"/>
    </source>
</evidence>
<keyword evidence="4 12" id="KW-0460">Magnesium</keyword>
<dbReference type="NCBIfam" id="TIGR02009">
    <property type="entry name" value="PGMB-YQAB-SF"/>
    <property type="match status" value="1"/>
</dbReference>
<dbReference type="SFLD" id="SFLDS00003">
    <property type="entry name" value="Haloacid_Dehalogenase"/>
    <property type="match status" value="1"/>
</dbReference>
<dbReference type="PRINTS" id="PR00413">
    <property type="entry name" value="HADHALOGNASE"/>
</dbReference>
<feature type="binding site" evidence="11">
    <location>
        <begin position="118"/>
        <end position="122"/>
    </location>
    <ligand>
        <name>substrate</name>
    </ligand>
</feature>
<feature type="binding site" evidence="12">
    <location>
        <position position="9"/>
    </location>
    <ligand>
        <name>Mg(2+)</name>
        <dbReference type="ChEBI" id="CHEBI:18420"/>
    </ligand>
</feature>
<dbReference type="SUPFAM" id="SSF56784">
    <property type="entry name" value="HAD-like"/>
    <property type="match status" value="1"/>
</dbReference>
<feature type="active site" description="Nucleophile" evidence="10">
    <location>
        <position position="9"/>
    </location>
</feature>
<evidence type="ECO:0000256" key="8">
    <source>
        <dbReference type="ARBA" id="ARBA00044968"/>
    </source>
</evidence>
<dbReference type="InterPro" id="IPR023198">
    <property type="entry name" value="PGP-like_dom2"/>
</dbReference>
<comment type="cofactor">
    <cofactor evidence="12">
        <name>Mg(2+)</name>
        <dbReference type="ChEBI" id="CHEBI:18420"/>
    </cofactor>
    <text evidence="12">Binds 2 magnesium ions per subunit.</text>
</comment>
<dbReference type="PANTHER" id="PTHR46193:SF18">
    <property type="entry name" value="HEXITOL PHOSPHATASE B"/>
    <property type="match status" value="1"/>
</dbReference>
<feature type="binding site" evidence="11">
    <location>
        <begin position="9"/>
        <end position="11"/>
    </location>
    <ligand>
        <name>substrate</name>
    </ligand>
</feature>
<evidence type="ECO:0000256" key="11">
    <source>
        <dbReference type="PIRSR" id="PIRSR610972-2"/>
    </source>
</evidence>
<feature type="binding site" evidence="11">
    <location>
        <position position="149"/>
    </location>
    <ligand>
        <name>substrate</name>
    </ligand>
</feature>
<dbReference type="InterPro" id="IPR023214">
    <property type="entry name" value="HAD_sf"/>
</dbReference>
<comment type="catalytic activity">
    <reaction evidence="7">
        <text>beta-D-glucose 1-phosphate = beta-D-glucose 6-phosphate</text>
        <dbReference type="Rhea" id="RHEA:20113"/>
        <dbReference type="ChEBI" id="CHEBI:57684"/>
        <dbReference type="ChEBI" id="CHEBI:58247"/>
        <dbReference type="EC" id="5.4.2.6"/>
    </reaction>
</comment>
<dbReference type="Gene3D" id="3.40.50.1000">
    <property type="entry name" value="HAD superfamily/HAD-like"/>
    <property type="match status" value="1"/>
</dbReference>
<dbReference type="InterPro" id="IPR051600">
    <property type="entry name" value="Beta-PGM-like"/>
</dbReference>
<evidence type="ECO:0000256" key="2">
    <source>
        <dbReference type="ARBA" id="ARBA00022553"/>
    </source>
</evidence>
<dbReference type="EC" id="5.4.2.6" evidence="8"/>
<reference evidence="14" key="1">
    <citation type="submission" date="2022-10" db="EMBL/GenBank/DDBJ databases">
        <authorList>
            <person name="Wei X."/>
        </authorList>
    </citation>
    <scope>NUCLEOTIDE SEQUENCE</scope>
    <source>
        <strain evidence="14">SD2</strain>
    </source>
</reference>
<keyword evidence="3 12" id="KW-0479">Metal-binding</keyword>
<dbReference type="Proteomes" id="UP001164481">
    <property type="component" value="Chromosome"/>
</dbReference>
<proteinExistence type="inferred from homology"/>
<dbReference type="NCBIfam" id="TIGR01990">
    <property type="entry name" value="bPGM"/>
    <property type="match status" value="1"/>
</dbReference>
<evidence type="ECO:0000256" key="5">
    <source>
        <dbReference type="ARBA" id="ARBA00023235"/>
    </source>
</evidence>
<organism evidence="14 15">
    <name type="scientific">Mycoplasmopsis synoviae</name>
    <name type="common">Mycoplasma synoviae</name>
    <dbReference type="NCBI Taxonomy" id="2109"/>
    <lineage>
        <taxon>Bacteria</taxon>
        <taxon>Bacillati</taxon>
        <taxon>Mycoplasmatota</taxon>
        <taxon>Mycoplasmoidales</taxon>
        <taxon>Metamycoplasmataceae</taxon>
        <taxon>Mycoplasmopsis</taxon>
    </lineage>
</organism>